<dbReference type="EC" id="5.2.1.8" evidence="5"/>
<evidence type="ECO:0000256" key="1">
    <source>
        <dbReference type="ARBA" id="ARBA00002388"/>
    </source>
</evidence>
<comment type="similarity">
    <text evidence="2 5">Belongs to the cyclophilin-type PPIase family.</text>
</comment>
<dbReference type="InterPro" id="IPR020892">
    <property type="entry name" value="Cyclophilin-type_PPIase_CS"/>
</dbReference>
<accession>A0A377JNE8</accession>
<evidence type="ECO:0000313" key="7">
    <source>
        <dbReference type="EMBL" id="STP09258.1"/>
    </source>
</evidence>
<dbReference type="Gene3D" id="2.40.100.10">
    <property type="entry name" value="Cyclophilin-like"/>
    <property type="match status" value="1"/>
</dbReference>
<dbReference type="InterPro" id="IPR029000">
    <property type="entry name" value="Cyclophilin-like_dom_sf"/>
</dbReference>
<dbReference type="Proteomes" id="UP000255103">
    <property type="component" value="Unassembled WGS sequence"/>
</dbReference>
<evidence type="ECO:0000313" key="10">
    <source>
        <dbReference type="Proteomes" id="UP000255335"/>
    </source>
</evidence>
<evidence type="ECO:0000313" key="8">
    <source>
        <dbReference type="EMBL" id="STP11242.1"/>
    </source>
</evidence>
<dbReference type="Proteomes" id="UP000255335">
    <property type="component" value="Unassembled WGS sequence"/>
</dbReference>
<dbReference type="PROSITE" id="PS00170">
    <property type="entry name" value="CSA_PPIASE_1"/>
    <property type="match status" value="1"/>
</dbReference>
<dbReference type="InterPro" id="IPR024936">
    <property type="entry name" value="Cyclophilin-type_PPIase"/>
</dbReference>
<dbReference type="CDD" id="cd00317">
    <property type="entry name" value="cyclophilin"/>
    <property type="match status" value="1"/>
</dbReference>
<dbReference type="Pfam" id="PF00160">
    <property type="entry name" value="Pro_isomerase"/>
    <property type="match status" value="1"/>
</dbReference>
<evidence type="ECO:0000313" key="9">
    <source>
        <dbReference type="Proteomes" id="UP000255103"/>
    </source>
</evidence>
<comment type="function">
    <text evidence="1 5">PPIases accelerate the folding of proteins. It catalyzes the cis-trans isomerization of proline imidic peptide bonds in oligopeptides.</text>
</comment>
<sequence>MFREELKVFDINQDELEKLQYAFIAVKSPNGEGKGTMTLKLFNADAPQSVTNFATLAQSGFYNGLSFHRVIPGFVAQGGCPIGNGTGGPGYRIKCELDSNPHKHKKGVLSMAHAGRDTGGSQFFICFAQQPHLDGEHTVFGGIETEDLESFKVLDSIKQGDIIESISIASSR</sequence>
<dbReference type="GO" id="GO:0003755">
    <property type="term" value="F:peptidyl-prolyl cis-trans isomerase activity"/>
    <property type="evidence" value="ECO:0007669"/>
    <property type="project" value="UniProtKB-UniRule"/>
</dbReference>
<comment type="catalytic activity">
    <reaction evidence="5">
        <text>[protein]-peptidylproline (omega=180) = [protein]-peptidylproline (omega=0)</text>
        <dbReference type="Rhea" id="RHEA:16237"/>
        <dbReference type="Rhea" id="RHEA-COMP:10747"/>
        <dbReference type="Rhea" id="RHEA-COMP:10748"/>
        <dbReference type="ChEBI" id="CHEBI:83833"/>
        <dbReference type="ChEBI" id="CHEBI:83834"/>
        <dbReference type="EC" id="5.2.1.8"/>
    </reaction>
</comment>
<gene>
    <name evidence="7" type="primary">ppiA</name>
    <name evidence="8" type="ORF">NCTC12219_01129</name>
    <name evidence="7" type="ORF">NCTC12221_00697</name>
</gene>
<dbReference type="SUPFAM" id="SSF50891">
    <property type="entry name" value="Cyclophilin-like"/>
    <property type="match status" value="1"/>
</dbReference>
<dbReference type="EMBL" id="UGHZ01000001">
    <property type="protein sequence ID" value="STP09258.1"/>
    <property type="molecule type" value="Genomic_DNA"/>
</dbReference>
<dbReference type="PANTHER" id="PTHR45625:SF4">
    <property type="entry name" value="PEPTIDYLPROLYL ISOMERASE DOMAIN AND WD REPEAT-CONTAINING PROTEIN 1"/>
    <property type="match status" value="1"/>
</dbReference>
<evidence type="ECO:0000256" key="3">
    <source>
        <dbReference type="ARBA" id="ARBA00023110"/>
    </source>
</evidence>
<keyword evidence="4 5" id="KW-0413">Isomerase</keyword>
<dbReference type="InterPro" id="IPR002130">
    <property type="entry name" value="Cyclophilin-type_PPIase_dom"/>
</dbReference>
<name>A0A377JNE8_9HELI</name>
<dbReference type="PIRSF" id="PIRSF001467">
    <property type="entry name" value="Peptidylpro_ismrse"/>
    <property type="match status" value="1"/>
</dbReference>
<dbReference type="AlphaFoldDB" id="A0A377JNE8"/>
<proteinExistence type="inferred from homology"/>
<organism evidence="7 10">
    <name type="scientific">Helicobacter cinaedi</name>
    <dbReference type="NCBI Taxonomy" id="213"/>
    <lineage>
        <taxon>Bacteria</taxon>
        <taxon>Pseudomonadati</taxon>
        <taxon>Campylobacterota</taxon>
        <taxon>Epsilonproteobacteria</taxon>
        <taxon>Campylobacterales</taxon>
        <taxon>Helicobacteraceae</taxon>
        <taxon>Helicobacter</taxon>
    </lineage>
</organism>
<dbReference type="GO" id="GO:0006457">
    <property type="term" value="P:protein folding"/>
    <property type="evidence" value="ECO:0007669"/>
    <property type="project" value="InterPro"/>
</dbReference>
<protein>
    <recommendedName>
        <fullName evidence="5">Peptidyl-prolyl cis-trans isomerase</fullName>
        <shortName evidence="5">PPIase</shortName>
        <ecNumber evidence="5">5.2.1.8</ecNumber>
    </recommendedName>
</protein>
<keyword evidence="3 5" id="KW-0697">Rotamase</keyword>
<evidence type="ECO:0000256" key="4">
    <source>
        <dbReference type="ARBA" id="ARBA00023235"/>
    </source>
</evidence>
<evidence type="ECO:0000256" key="5">
    <source>
        <dbReference type="RuleBase" id="RU363019"/>
    </source>
</evidence>
<dbReference type="InterPro" id="IPR044666">
    <property type="entry name" value="Cyclophilin_A-like"/>
</dbReference>
<dbReference type="PROSITE" id="PS50072">
    <property type="entry name" value="CSA_PPIASE_2"/>
    <property type="match status" value="1"/>
</dbReference>
<dbReference type="PANTHER" id="PTHR45625">
    <property type="entry name" value="PEPTIDYL-PROLYL CIS-TRANS ISOMERASE-RELATED"/>
    <property type="match status" value="1"/>
</dbReference>
<evidence type="ECO:0000256" key="2">
    <source>
        <dbReference type="ARBA" id="ARBA00007365"/>
    </source>
</evidence>
<dbReference type="PRINTS" id="PR00153">
    <property type="entry name" value="CSAPPISMRASE"/>
</dbReference>
<dbReference type="RefSeq" id="WP_115025988.1">
    <property type="nucleotide sequence ID" value="NZ_UGHX01000001.1"/>
</dbReference>
<reference evidence="9 10" key="1">
    <citation type="submission" date="2018-06" db="EMBL/GenBank/DDBJ databases">
        <authorList>
            <consortium name="Pathogen Informatics"/>
            <person name="Doyle S."/>
        </authorList>
    </citation>
    <scope>NUCLEOTIDE SEQUENCE [LARGE SCALE GENOMIC DNA]</scope>
    <source>
        <strain evidence="8 9">NCTC12219</strain>
        <strain evidence="7 10">NCTC12221</strain>
    </source>
</reference>
<evidence type="ECO:0000259" key="6">
    <source>
        <dbReference type="PROSITE" id="PS50072"/>
    </source>
</evidence>
<feature type="domain" description="PPIase cyclophilin-type" evidence="6">
    <location>
        <begin position="30"/>
        <end position="172"/>
    </location>
</feature>
<dbReference type="EMBL" id="UGHX01000001">
    <property type="protein sequence ID" value="STP11242.1"/>
    <property type="molecule type" value="Genomic_DNA"/>
</dbReference>